<proteinExistence type="predicted"/>
<dbReference type="Proteomes" id="UP000632454">
    <property type="component" value="Unassembled WGS sequence"/>
</dbReference>
<protein>
    <submittedName>
        <fullName evidence="3">Uncharacterized protein</fullName>
    </submittedName>
</protein>
<feature type="signal peptide" evidence="2">
    <location>
        <begin position="1"/>
        <end position="26"/>
    </location>
</feature>
<feature type="compositionally biased region" description="Low complexity" evidence="1">
    <location>
        <begin position="38"/>
        <end position="50"/>
    </location>
</feature>
<feature type="region of interest" description="Disordered" evidence="1">
    <location>
        <begin position="28"/>
        <end position="50"/>
    </location>
</feature>
<evidence type="ECO:0000256" key="1">
    <source>
        <dbReference type="SAM" id="MobiDB-lite"/>
    </source>
</evidence>
<reference evidence="4" key="1">
    <citation type="journal article" date="2019" name="Int. J. Syst. Evol. Microbiol.">
        <title>The Global Catalogue of Microorganisms (GCM) 10K type strain sequencing project: providing services to taxonomists for standard genome sequencing and annotation.</title>
        <authorList>
            <consortium name="The Broad Institute Genomics Platform"/>
            <consortium name="The Broad Institute Genome Sequencing Center for Infectious Disease"/>
            <person name="Wu L."/>
            <person name="Ma J."/>
        </authorList>
    </citation>
    <scope>NUCLEOTIDE SEQUENCE [LARGE SCALE GENOMIC DNA]</scope>
    <source>
        <strain evidence="4">CCM 7855</strain>
    </source>
</reference>
<feature type="compositionally biased region" description="Polar residues" evidence="1">
    <location>
        <begin position="28"/>
        <end position="37"/>
    </location>
</feature>
<keyword evidence="2" id="KW-0732">Signal</keyword>
<sequence length="346" mass="34842">MPVLPRRTSTALAVALSALVISTVGACGNSSSGSPNVPTTTPQTPISAPPTAAAAAGTVIPAPASQSMALDPSTSTLAVLGADRASLEIYSTAGTGADPAPRRVTLPTAVTAIATVGDGAVAAIAPDAVVRVNTRTGAVSKQSIPAPDPLSLAKFTDGSLLVGTGSGSILRVRADGTIERTITGFVRVDGIAVASADPDRGDGQVVALDRAQSSVTTVDVTDGSLGAALRAGDGATSITVDHYGRFLTTDTRGNEFLGFDGNPLVAKFRYPVAAGPYAVGYDDTKNLAWVATTGNNQVVAYDLSTGIPVERRRLATVGQVDSLAVDSATGTVYLLSARGEGLQIIR</sequence>
<dbReference type="SUPFAM" id="SSF63829">
    <property type="entry name" value="Calcium-dependent phosphotriesterase"/>
    <property type="match status" value="1"/>
</dbReference>
<dbReference type="EMBL" id="BMCS01000003">
    <property type="protein sequence ID" value="GGF42352.1"/>
    <property type="molecule type" value="Genomic_DNA"/>
</dbReference>
<evidence type="ECO:0000313" key="4">
    <source>
        <dbReference type="Proteomes" id="UP000632454"/>
    </source>
</evidence>
<dbReference type="PROSITE" id="PS51257">
    <property type="entry name" value="PROKAR_LIPOPROTEIN"/>
    <property type="match status" value="1"/>
</dbReference>
<dbReference type="RefSeq" id="WP_188492678.1">
    <property type="nucleotide sequence ID" value="NZ_BMCS01000003.1"/>
</dbReference>
<dbReference type="Gene3D" id="2.130.10.10">
    <property type="entry name" value="YVTN repeat-like/Quinoprotein amine dehydrogenase"/>
    <property type="match status" value="1"/>
</dbReference>
<evidence type="ECO:0000313" key="3">
    <source>
        <dbReference type="EMBL" id="GGF42352.1"/>
    </source>
</evidence>
<feature type="chain" id="PRO_5047242333" evidence="2">
    <location>
        <begin position="27"/>
        <end position="346"/>
    </location>
</feature>
<accession>A0ABQ1V7I4</accession>
<evidence type="ECO:0000256" key="2">
    <source>
        <dbReference type="SAM" id="SignalP"/>
    </source>
</evidence>
<gene>
    <name evidence="3" type="ORF">GCM10007298_42570</name>
</gene>
<comment type="caution">
    <text evidence="3">The sequence shown here is derived from an EMBL/GenBank/DDBJ whole genome shotgun (WGS) entry which is preliminary data.</text>
</comment>
<dbReference type="InterPro" id="IPR015943">
    <property type="entry name" value="WD40/YVTN_repeat-like_dom_sf"/>
</dbReference>
<organism evidence="3 4">
    <name type="scientific">Williamsia phyllosphaerae</name>
    <dbReference type="NCBI Taxonomy" id="885042"/>
    <lineage>
        <taxon>Bacteria</taxon>
        <taxon>Bacillati</taxon>
        <taxon>Actinomycetota</taxon>
        <taxon>Actinomycetes</taxon>
        <taxon>Mycobacteriales</taxon>
        <taxon>Nocardiaceae</taxon>
        <taxon>Williamsia</taxon>
    </lineage>
</organism>
<keyword evidence="4" id="KW-1185">Reference proteome</keyword>
<name>A0ABQ1V7I4_9NOCA</name>